<dbReference type="Proteomes" id="UP001295684">
    <property type="component" value="Unassembled WGS sequence"/>
</dbReference>
<evidence type="ECO:0000313" key="1">
    <source>
        <dbReference type="EMBL" id="CAI2383250.1"/>
    </source>
</evidence>
<name>A0AAD1Y1X2_EUPCR</name>
<keyword evidence="2" id="KW-1185">Reference proteome</keyword>
<accession>A0AAD1Y1X2</accession>
<organism evidence="1 2">
    <name type="scientific">Euplotes crassus</name>
    <dbReference type="NCBI Taxonomy" id="5936"/>
    <lineage>
        <taxon>Eukaryota</taxon>
        <taxon>Sar</taxon>
        <taxon>Alveolata</taxon>
        <taxon>Ciliophora</taxon>
        <taxon>Intramacronucleata</taxon>
        <taxon>Spirotrichea</taxon>
        <taxon>Hypotrichia</taxon>
        <taxon>Euplotida</taxon>
        <taxon>Euplotidae</taxon>
        <taxon>Moneuplotes</taxon>
    </lineage>
</organism>
<comment type="caution">
    <text evidence="1">The sequence shown here is derived from an EMBL/GenBank/DDBJ whole genome shotgun (WGS) entry which is preliminary data.</text>
</comment>
<dbReference type="AlphaFoldDB" id="A0AAD1Y1X2"/>
<proteinExistence type="predicted"/>
<reference evidence="1" key="1">
    <citation type="submission" date="2023-07" db="EMBL/GenBank/DDBJ databases">
        <authorList>
            <consortium name="AG Swart"/>
            <person name="Singh M."/>
            <person name="Singh A."/>
            <person name="Seah K."/>
            <person name="Emmerich C."/>
        </authorList>
    </citation>
    <scope>NUCLEOTIDE SEQUENCE</scope>
    <source>
        <strain evidence="1">DP1</strain>
    </source>
</reference>
<dbReference type="EMBL" id="CAMPGE010025500">
    <property type="protein sequence ID" value="CAI2383250.1"/>
    <property type="molecule type" value="Genomic_DNA"/>
</dbReference>
<gene>
    <name evidence="1" type="ORF">ECRASSUSDP1_LOCUS24745</name>
</gene>
<protein>
    <submittedName>
        <fullName evidence="1">Uncharacterized protein</fullName>
    </submittedName>
</protein>
<sequence length="273" mass="31578">MARKTKAVTKDMKESETPDCLLFSPSRNITKANFLDKMSKRIKKRSNIELQKVLQLQINRIKSLSPNRRLYSKYSKVTPIIKESLSRYISPMTRNLQIRKLSKVKKANVVSKLGKKFTPARKINMKIMTKLIKAKTKARRKNPSNSSLSRIFGEPVLSPMRHGASENKRYENIQNLKHGSNFSQNVLTSENIHKRKTRMSNQTSIGKHFEVYRSLSPEEGSFNILEKYIQSDSLKNELDPCLSELTMNDTSVLIDTFSQKKVYNNHQIKIKFP</sequence>
<evidence type="ECO:0000313" key="2">
    <source>
        <dbReference type="Proteomes" id="UP001295684"/>
    </source>
</evidence>